<keyword evidence="2" id="KW-1185">Reference proteome</keyword>
<proteinExistence type="predicted"/>
<sequence length="365" mass="37990">MVRWQAHLWGALLVCGAGVFALQCSLEGLGDGVRPSSPEAGDGAASHAEAGPWPDRAIVAGLSAPDHVAVGPDFLYFTTARAGGSVERCPIQGCAGEPELIRPGQKDPRGLGVAQDGTIGWVNFAGGQVTLATRSPGASVWQFNQLAAGQESPAGMAILAKDDAIWSNFAAATGSPGVVRRTLGNSIVLSRKALEPGPIVLPRGTHDVVWGDSHGLSETTIEGDGSDGNAACTFVTSEAGVQSLLYSITDPSQVYWSTFDGRLLAALRPPASYALQHCNEGPSDIVTLVSVQGQIVSMASSGSFIYFSANENGMGSLRVATRSSGQIRVLLDGLDDPRGVAMDESYVYVAVRGDGTIRRVLRIDV</sequence>
<dbReference type="EMBL" id="CP089982">
    <property type="protein sequence ID" value="WXA93234.1"/>
    <property type="molecule type" value="Genomic_DNA"/>
</dbReference>
<name>A0ABZ2K8T4_9BACT</name>
<accession>A0ABZ2K8T4</accession>
<protein>
    <submittedName>
        <fullName evidence="1">Uncharacterized protein</fullName>
    </submittedName>
</protein>
<reference evidence="1 2" key="1">
    <citation type="submission" date="2021-12" db="EMBL/GenBank/DDBJ databases">
        <title>Discovery of the Pendulisporaceae a myxobacterial family with distinct sporulation behavior and unique specialized metabolism.</title>
        <authorList>
            <person name="Garcia R."/>
            <person name="Popoff A."/>
            <person name="Bader C.D."/>
            <person name="Loehr J."/>
            <person name="Walesch S."/>
            <person name="Walt C."/>
            <person name="Boldt J."/>
            <person name="Bunk B."/>
            <person name="Haeckl F.J.F.P.J."/>
            <person name="Gunesch A.P."/>
            <person name="Birkelbach J."/>
            <person name="Nuebel U."/>
            <person name="Pietschmann T."/>
            <person name="Bach T."/>
            <person name="Mueller R."/>
        </authorList>
    </citation>
    <scope>NUCLEOTIDE SEQUENCE [LARGE SCALE GENOMIC DNA]</scope>
    <source>
        <strain evidence="1 2">MSr12523</strain>
    </source>
</reference>
<gene>
    <name evidence="1" type="ORF">LZC95_43125</name>
</gene>
<dbReference type="Proteomes" id="UP001379533">
    <property type="component" value="Chromosome"/>
</dbReference>
<evidence type="ECO:0000313" key="2">
    <source>
        <dbReference type="Proteomes" id="UP001379533"/>
    </source>
</evidence>
<organism evidence="1 2">
    <name type="scientific">Pendulispora brunnea</name>
    <dbReference type="NCBI Taxonomy" id="2905690"/>
    <lineage>
        <taxon>Bacteria</taxon>
        <taxon>Pseudomonadati</taxon>
        <taxon>Myxococcota</taxon>
        <taxon>Myxococcia</taxon>
        <taxon>Myxococcales</taxon>
        <taxon>Sorangiineae</taxon>
        <taxon>Pendulisporaceae</taxon>
        <taxon>Pendulispora</taxon>
    </lineage>
</organism>
<dbReference type="RefSeq" id="WP_394843832.1">
    <property type="nucleotide sequence ID" value="NZ_CP089982.1"/>
</dbReference>
<evidence type="ECO:0000313" key="1">
    <source>
        <dbReference type="EMBL" id="WXA93234.1"/>
    </source>
</evidence>
<dbReference type="SUPFAM" id="SSF75011">
    <property type="entry name" value="3-carboxy-cis,cis-mucoante lactonizing enzyme"/>
    <property type="match status" value="1"/>
</dbReference>